<feature type="compositionally biased region" description="Low complexity" evidence="1">
    <location>
        <begin position="8"/>
        <end position="20"/>
    </location>
</feature>
<protein>
    <submittedName>
        <fullName evidence="2">Uncharacterized protein</fullName>
    </submittedName>
</protein>
<keyword evidence="3" id="KW-1185">Reference proteome</keyword>
<reference evidence="2 3" key="2">
    <citation type="submission" date="2018-12" db="EMBL/GenBank/DDBJ databases">
        <title>Rhizobacter gummiphilus sp. nov., a rubber-degrading bacterium isolated from the soil of a botanical garden in Japan.</title>
        <authorList>
            <person name="Shunsuke S.S."/>
        </authorList>
    </citation>
    <scope>NUCLEOTIDE SEQUENCE [LARGE SCALE GENOMIC DNA]</scope>
    <source>
        <strain evidence="2 3">S-16</strain>
    </source>
</reference>
<sequence>MQDPRTMPAEVVAPPADTPATPAPAQPQQVIVLPEKVIQTSVDLTTGGPQSPQSARDARIEATNALAEVRAQCRREGHGAANSQCMRQAQADHDAVLARLSGRR</sequence>
<dbReference type="Proteomes" id="UP000267464">
    <property type="component" value="Unassembled WGS sequence"/>
</dbReference>
<comment type="caution">
    <text evidence="2">The sequence shown here is derived from an EMBL/GenBank/DDBJ whole genome shotgun (WGS) entry which is preliminary data.</text>
</comment>
<evidence type="ECO:0000313" key="3">
    <source>
        <dbReference type="Proteomes" id="UP000267464"/>
    </source>
</evidence>
<proteinExistence type="predicted"/>
<dbReference type="AlphaFoldDB" id="A0A3N7ITA6"/>
<name>A0A3N7ITA6_9BURK</name>
<evidence type="ECO:0000256" key="1">
    <source>
        <dbReference type="SAM" id="MobiDB-lite"/>
    </source>
</evidence>
<reference evidence="2 3" key="1">
    <citation type="submission" date="2018-08" db="EMBL/GenBank/DDBJ databases">
        <authorList>
            <person name="Khan S.A."/>
            <person name="Jeon C.O."/>
            <person name="Chun B.H."/>
            <person name="Jeong S.E."/>
        </authorList>
    </citation>
    <scope>NUCLEOTIDE SEQUENCE [LARGE SCALE GENOMIC DNA]</scope>
    <source>
        <strain evidence="2 3">S-16</strain>
    </source>
</reference>
<feature type="region of interest" description="Disordered" evidence="1">
    <location>
        <begin position="1"/>
        <end position="26"/>
    </location>
</feature>
<dbReference type="EMBL" id="QUSW01000008">
    <property type="protein sequence ID" value="RQP22072.1"/>
    <property type="molecule type" value="Genomic_DNA"/>
</dbReference>
<organism evidence="2 3">
    <name type="scientific">Piscinibacter terrae</name>
    <dbReference type="NCBI Taxonomy" id="2496871"/>
    <lineage>
        <taxon>Bacteria</taxon>
        <taxon>Pseudomonadati</taxon>
        <taxon>Pseudomonadota</taxon>
        <taxon>Betaproteobacteria</taxon>
        <taxon>Burkholderiales</taxon>
        <taxon>Sphaerotilaceae</taxon>
        <taxon>Piscinibacter</taxon>
    </lineage>
</organism>
<gene>
    <name evidence="2" type="ORF">DZC73_23970</name>
</gene>
<evidence type="ECO:0000313" key="2">
    <source>
        <dbReference type="EMBL" id="RQP22072.1"/>
    </source>
</evidence>
<accession>A0A3N7ITA6</accession>